<sequence length="98" mass="11059">MIRKEAVIIGVVACVILTYLFTSDKTATEGYMGVGLPWNFYRYTSGRSGYVNHSQTGFNMSNFILDLTALAALIYGIHVFLERNVKKKTRSEKPTYLP</sequence>
<gene>
    <name evidence="2" type="ORF">BC343_26600</name>
</gene>
<evidence type="ECO:0000313" key="2">
    <source>
        <dbReference type="EMBL" id="OOQ60098.1"/>
    </source>
</evidence>
<dbReference type="STRING" id="1792845.BC343_26600"/>
<reference evidence="2 3" key="1">
    <citation type="submission" date="2016-07" db="EMBL/GenBank/DDBJ databases">
        <title>Genomic analysis of zinc-resistant bacterium Mucilaginibacter pedocola TBZ30.</title>
        <authorList>
            <person name="Huang J."/>
            <person name="Tang J."/>
        </authorList>
    </citation>
    <scope>NUCLEOTIDE SEQUENCE [LARGE SCALE GENOMIC DNA]</scope>
    <source>
        <strain evidence="2 3">TBZ30</strain>
    </source>
</reference>
<evidence type="ECO:0000313" key="3">
    <source>
        <dbReference type="Proteomes" id="UP000189739"/>
    </source>
</evidence>
<organism evidence="2 3">
    <name type="scientific">Mucilaginibacter pedocola</name>
    <dbReference type="NCBI Taxonomy" id="1792845"/>
    <lineage>
        <taxon>Bacteria</taxon>
        <taxon>Pseudomonadati</taxon>
        <taxon>Bacteroidota</taxon>
        <taxon>Sphingobacteriia</taxon>
        <taxon>Sphingobacteriales</taxon>
        <taxon>Sphingobacteriaceae</taxon>
        <taxon>Mucilaginibacter</taxon>
    </lineage>
</organism>
<name>A0A1S9PHQ2_9SPHI</name>
<keyword evidence="1" id="KW-1133">Transmembrane helix</keyword>
<comment type="caution">
    <text evidence="2">The sequence shown here is derived from an EMBL/GenBank/DDBJ whole genome shotgun (WGS) entry which is preliminary data.</text>
</comment>
<protein>
    <submittedName>
        <fullName evidence="2">Uncharacterized protein</fullName>
    </submittedName>
</protein>
<dbReference type="AlphaFoldDB" id="A0A1S9PHQ2"/>
<proteinExistence type="predicted"/>
<keyword evidence="1" id="KW-0812">Transmembrane</keyword>
<dbReference type="Proteomes" id="UP000189739">
    <property type="component" value="Unassembled WGS sequence"/>
</dbReference>
<dbReference type="EMBL" id="MBTF01000009">
    <property type="protein sequence ID" value="OOQ60098.1"/>
    <property type="molecule type" value="Genomic_DNA"/>
</dbReference>
<evidence type="ECO:0000256" key="1">
    <source>
        <dbReference type="SAM" id="Phobius"/>
    </source>
</evidence>
<feature type="transmembrane region" description="Helical" evidence="1">
    <location>
        <begin position="63"/>
        <end position="81"/>
    </location>
</feature>
<keyword evidence="3" id="KW-1185">Reference proteome</keyword>
<keyword evidence="1" id="KW-0472">Membrane</keyword>
<dbReference type="RefSeq" id="WP_078347874.1">
    <property type="nucleotide sequence ID" value="NZ_MBTF01000009.1"/>
</dbReference>
<accession>A0A1S9PHQ2</accession>
<dbReference type="OrthoDB" id="772532at2"/>